<feature type="region of interest" description="Disordered" evidence="6">
    <location>
        <begin position="218"/>
        <end position="239"/>
    </location>
</feature>
<dbReference type="GO" id="GO:0016020">
    <property type="term" value="C:membrane"/>
    <property type="evidence" value="ECO:0007669"/>
    <property type="project" value="UniProtKB-SubCell"/>
</dbReference>
<feature type="transmembrane region" description="Helical" evidence="7">
    <location>
        <begin position="22"/>
        <end position="44"/>
    </location>
</feature>
<evidence type="ECO:0000256" key="5">
    <source>
        <dbReference type="ARBA" id="ARBA00023136"/>
    </source>
</evidence>
<dbReference type="PROSITE" id="PS00216">
    <property type="entry name" value="SUGAR_TRANSPORT_1"/>
    <property type="match status" value="1"/>
</dbReference>
<keyword evidence="3 7" id="KW-0812">Transmembrane</keyword>
<evidence type="ECO:0000256" key="2">
    <source>
        <dbReference type="ARBA" id="ARBA00010992"/>
    </source>
</evidence>
<dbReference type="EMBL" id="WTXG01000002">
    <property type="protein sequence ID" value="KAI0307360.1"/>
    <property type="molecule type" value="Genomic_DNA"/>
</dbReference>
<dbReference type="InterPro" id="IPR050360">
    <property type="entry name" value="MFS_Sugar_Transporters"/>
</dbReference>
<dbReference type="InterPro" id="IPR005828">
    <property type="entry name" value="MFS_sugar_transport-like"/>
</dbReference>
<dbReference type="PANTHER" id="PTHR48022">
    <property type="entry name" value="PLASTIDIC GLUCOSE TRANSPORTER 4"/>
    <property type="match status" value="1"/>
</dbReference>
<evidence type="ECO:0000256" key="4">
    <source>
        <dbReference type="ARBA" id="ARBA00022989"/>
    </source>
</evidence>
<keyword evidence="10" id="KW-1185">Reference proteome</keyword>
<keyword evidence="5 7" id="KW-0472">Membrane</keyword>
<feature type="domain" description="Major facilitator superfamily (MFS) profile" evidence="8">
    <location>
        <begin position="1"/>
        <end position="175"/>
    </location>
</feature>
<comment type="similarity">
    <text evidence="2">Belongs to the major facilitator superfamily. Sugar transporter (TC 2.A.1.1) family.</text>
</comment>
<evidence type="ECO:0000313" key="10">
    <source>
        <dbReference type="Proteomes" id="UP001203297"/>
    </source>
</evidence>
<dbReference type="AlphaFoldDB" id="A0AAD4MC58"/>
<evidence type="ECO:0000256" key="6">
    <source>
        <dbReference type="SAM" id="MobiDB-lite"/>
    </source>
</evidence>
<name>A0AAD4MC58_9AGAM</name>
<dbReference type="PANTHER" id="PTHR48022:SF2">
    <property type="entry name" value="PLASTIDIC GLUCOSE TRANSPORTER 4"/>
    <property type="match status" value="1"/>
</dbReference>
<evidence type="ECO:0000313" key="9">
    <source>
        <dbReference type="EMBL" id="KAI0307360.1"/>
    </source>
</evidence>
<dbReference type="Gene3D" id="1.20.1250.20">
    <property type="entry name" value="MFS general substrate transporter like domains"/>
    <property type="match status" value="1"/>
</dbReference>
<feature type="transmembrane region" description="Helical" evidence="7">
    <location>
        <begin position="152"/>
        <end position="171"/>
    </location>
</feature>
<dbReference type="Pfam" id="PF00083">
    <property type="entry name" value="Sugar_tr"/>
    <property type="match status" value="1"/>
</dbReference>
<gene>
    <name evidence="9" type="ORF">B0F90DRAFT_1814122</name>
</gene>
<comment type="subcellular location">
    <subcellularLocation>
        <location evidence="1">Membrane</location>
        <topology evidence="1">Multi-pass membrane protein</topology>
    </subcellularLocation>
</comment>
<dbReference type="SUPFAM" id="SSF103473">
    <property type="entry name" value="MFS general substrate transporter"/>
    <property type="match status" value="1"/>
</dbReference>
<comment type="caution">
    <text evidence="9">The sequence shown here is derived from an EMBL/GenBank/DDBJ whole genome shotgun (WGS) entry which is preliminary data.</text>
</comment>
<dbReference type="Proteomes" id="UP001203297">
    <property type="component" value="Unassembled WGS sequence"/>
</dbReference>
<accession>A0AAD4MC58</accession>
<feature type="transmembrane region" description="Helical" evidence="7">
    <location>
        <begin position="51"/>
        <end position="74"/>
    </location>
</feature>
<dbReference type="InterPro" id="IPR020846">
    <property type="entry name" value="MFS_dom"/>
</dbReference>
<protein>
    <recommendedName>
        <fullName evidence="8">Major facilitator superfamily (MFS) profile domain-containing protein</fullName>
    </recommendedName>
</protein>
<sequence>MVARREYLPENLGRAGFTTPRALLYSGACALVYCAGTVPTMFLIDKWGRRAFLLAGSCSLAGALAIIGGLQYHFNTLPLGDARVPTADGIFAALRADHGTSWGPTPWLLGAEIFPLRACAKGIALSTVSNWISNFVIVFITPPPFDAISGGYCFILLMPCVISGAVVFFVYPETAHVTLQQLSQVFGDTSMLDSEKAETGVSLHSALKQIRSTTMLQDADTDKSMLAPEDTSDRSRASSSTAIGEVLLLGTPAHANFDNPAEHYA</sequence>
<evidence type="ECO:0000256" key="3">
    <source>
        <dbReference type="ARBA" id="ARBA00022692"/>
    </source>
</evidence>
<dbReference type="GO" id="GO:0005351">
    <property type="term" value="F:carbohydrate:proton symporter activity"/>
    <property type="evidence" value="ECO:0007669"/>
    <property type="project" value="TreeGrafter"/>
</dbReference>
<organism evidence="9 10">
    <name type="scientific">Multifurca ochricompacta</name>
    <dbReference type="NCBI Taxonomy" id="376703"/>
    <lineage>
        <taxon>Eukaryota</taxon>
        <taxon>Fungi</taxon>
        <taxon>Dikarya</taxon>
        <taxon>Basidiomycota</taxon>
        <taxon>Agaricomycotina</taxon>
        <taxon>Agaricomycetes</taxon>
        <taxon>Russulales</taxon>
        <taxon>Russulaceae</taxon>
        <taxon>Multifurca</taxon>
    </lineage>
</organism>
<proteinExistence type="inferred from homology"/>
<evidence type="ECO:0000256" key="1">
    <source>
        <dbReference type="ARBA" id="ARBA00004141"/>
    </source>
</evidence>
<reference evidence="9" key="1">
    <citation type="journal article" date="2022" name="New Phytol.">
        <title>Evolutionary transition to the ectomycorrhizal habit in the genomes of a hyperdiverse lineage of mushroom-forming fungi.</title>
        <authorList>
            <person name="Looney B."/>
            <person name="Miyauchi S."/>
            <person name="Morin E."/>
            <person name="Drula E."/>
            <person name="Courty P.E."/>
            <person name="Kohler A."/>
            <person name="Kuo A."/>
            <person name="LaButti K."/>
            <person name="Pangilinan J."/>
            <person name="Lipzen A."/>
            <person name="Riley R."/>
            <person name="Andreopoulos W."/>
            <person name="He G."/>
            <person name="Johnson J."/>
            <person name="Nolan M."/>
            <person name="Tritt A."/>
            <person name="Barry K.W."/>
            <person name="Grigoriev I.V."/>
            <person name="Nagy L.G."/>
            <person name="Hibbett D."/>
            <person name="Henrissat B."/>
            <person name="Matheny P.B."/>
            <person name="Labbe J."/>
            <person name="Martin F.M."/>
        </authorList>
    </citation>
    <scope>NUCLEOTIDE SEQUENCE</scope>
    <source>
        <strain evidence="9">BPL690</strain>
    </source>
</reference>
<dbReference type="PROSITE" id="PS50850">
    <property type="entry name" value="MFS"/>
    <property type="match status" value="1"/>
</dbReference>
<evidence type="ECO:0000256" key="7">
    <source>
        <dbReference type="SAM" id="Phobius"/>
    </source>
</evidence>
<keyword evidence="4 7" id="KW-1133">Transmembrane helix</keyword>
<evidence type="ECO:0000259" key="8">
    <source>
        <dbReference type="PROSITE" id="PS50850"/>
    </source>
</evidence>
<dbReference type="InterPro" id="IPR036259">
    <property type="entry name" value="MFS_trans_sf"/>
</dbReference>
<dbReference type="InterPro" id="IPR005829">
    <property type="entry name" value="Sugar_transporter_CS"/>
</dbReference>